<proteinExistence type="inferred from homology"/>
<evidence type="ECO:0000313" key="5">
    <source>
        <dbReference type="Proteomes" id="UP000005207"/>
    </source>
</evidence>
<name>I3KR68_ORENI</name>
<evidence type="ECO:0000256" key="1">
    <source>
        <dbReference type="ARBA" id="ARBA00023254"/>
    </source>
</evidence>
<feature type="coiled-coil region" evidence="3">
    <location>
        <begin position="48"/>
        <end position="75"/>
    </location>
</feature>
<comment type="similarity">
    <text evidence="2">Belongs to the MEI4L family.</text>
</comment>
<dbReference type="GO" id="GO:0000800">
    <property type="term" value="C:lateral element"/>
    <property type="evidence" value="ECO:0007669"/>
    <property type="project" value="TreeGrafter"/>
</dbReference>
<reference evidence="4" key="3">
    <citation type="submission" date="2025-09" db="UniProtKB">
        <authorList>
            <consortium name="Ensembl"/>
        </authorList>
    </citation>
    <scope>IDENTIFICATION</scope>
</reference>
<dbReference type="Ensembl" id="ENSONIT00000023634.2">
    <property type="protein sequence ID" value="ENSONIP00000023613.2"/>
    <property type="gene ID" value="ENSONIG00000018756.2"/>
</dbReference>
<dbReference type="GO" id="GO:0007283">
    <property type="term" value="P:spermatogenesis"/>
    <property type="evidence" value="ECO:0007669"/>
    <property type="project" value="TreeGrafter"/>
</dbReference>
<dbReference type="Proteomes" id="UP000005207">
    <property type="component" value="Linkage group LG15"/>
</dbReference>
<evidence type="ECO:0000313" key="4">
    <source>
        <dbReference type="Ensembl" id="ENSONIP00000023613.2"/>
    </source>
</evidence>
<dbReference type="InterPro" id="IPR025888">
    <property type="entry name" value="MEI4"/>
</dbReference>
<dbReference type="AlphaFoldDB" id="I3KR68"/>
<dbReference type="Pfam" id="PF13971">
    <property type="entry name" value="Mei4"/>
    <property type="match status" value="1"/>
</dbReference>
<dbReference type="InParanoid" id="I3KR68"/>
<organism evidence="4 5">
    <name type="scientific">Oreochromis niloticus</name>
    <name type="common">Nile tilapia</name>
    <name type="synonym">Tilapia nilotica</name>
    <dbReference type="NCBI Taxonomy" id="8128"/>
    <lineage>
        <taxon>Eukaryota</taxon>
        <taxon>Metazoa</taxon>
        <taxon>Chordata</taxon>
        <taxon>Craniata</taxon>
        <taxon>Vertebrata</taxon>
        <taxon>Euteleostomi</taxon>
        <taxon>Actinopterygii</taxon>
        <taxon>Neopterygii</taxon>
        <taxon>Teleostei</taxon>
        <taxon>Neoteleostei</taxon>
        <taxon>Acanthomorphata</taxon>
        <taxon>Ovalentaria</taxon>
        <taxon>Cichlomorphae</taxon>
        <taxon>Cichliformes</taxon>
        <taxon>Cichlidae</taxon>
        <taxon>African cichlids</taxon>
        <taxon>Pseudocrenilabrinae</taxon>
        <taxon>Oreochromini</taxon>
        <taxon>Oreochromis</taxon>
    </lineage>
</organism>
<keyword evidence="5" id="KW-1185">Reference proteome</keyword>
<dbReference type="GO" id="GO:0006310">
    <property type="term" value="P:DNA recombination"/>
    <property type="evidence" value="ECO:0007669"/>
    <property type="project" value="InterPro"/>
</dbReference>
<sequence length="345" mass="37959">FAECFTASEWFSMQAKVAVAVALIRNRPPGMSSRQYAEALGCRLRSQDEGWKKKAEELQREVLRLRQEALIATATCASKSSTQGAGRPSSRVNRLLCASTSQGVLVFYPTEPAAASLPPLVPCSHRDEAALHPHVQFMQSLCALHRVDGNSRAVEALWFGCDGDVGSVLADTVCQLLDSVAAACRDSSTLGSHNLLLKACQIAAQAMDLYCSQQLPSAELVRRVEDCDLLANLLKSLIHLHAPDLLDKLLQVVHACVLALTPLYGRDGSVLDTFPVDRYQKSCYLFAVLEELLQNPEVAHRVEVGPEQLEFLSHVEQQVFLLSDEFPLFSIRMWGIRGLLTSLSR</sequence>
<reference evidence="5" key="1">
    <citation type="submission" date="2012-01" db="EMBL/GenBank/DDBJ databases">
        <title>The Genome Sequence of Oreochromis niloticus (Nile Tilapia).</title>
        <authorList>
            <consortium name="Broad Institute Genome Assembly Team"/>
            <consortium name="Broad Institute Sequencing Platform"/>
            <person name="Di Palma F."/>
            <person name="Johnson J."/>
            <person name="Lander E.S."/>
            <person name="Lindblad-Toh K."/>
        </authorList>
    </citation>
    <scope>NUCLEOTIDE SEQUENCE [LARGE SCALE GENOMIC DNA]</scope>
</reference>
<dbReference type="PANTHER" id="PTHR28575:SF1">
    <property type="entry name" value="MEIOSIS-SPECIFIC PROTEIN MEI4"/>
    <property type="match status" value="1"/>
</dbReference>
<dbReference type="STRING" id="8128.ENSONIP00000023613"/>
<keyword evidence="3" id="KW-0175">Coiled coil</keyword>
<evidence type="ECO:0000256" key="3">
    <source>
        <dbReference type="SAM" id="Coils"/>
    </source>
</evidence>
<dbReference type="GeneTree" id="ENSGT00390000013856"/>
<reference evidence="4" key="2">
    <citation type="submission" date="2025-08" db="UniProtKB">
        <authorList>
            <consortium name="Ensembl"/>
        </authorList>
    </citation>
    <scope>IDENTIFICATION</scope>
</reference>
<dbReference type="GO" id="GO:0048477">
    <property type="term" value="P:oogenesis"/>
    <property type="evidence" value="ECO:0007669"/>
    <property type="project" value="TreeGrafter"/>
</dbReference>
<dbReference type="GO" id="GO:0042138">
    <property type="term" value="P:meiotic DNA double-strand break formation"/>
    <property type="evidence" value="ECO:0007669"/>
    <property type="project" value="InterPro"/>
</dbReference>
<dbReference type="PANTHER" id="PTHR28575">
    <property type="entry name" value="MEIOSIS-SPECIFIC PROTEIN MEI4"/>
    <property type="match status" value="1"/>
</dbReference>
<protein>
    <submittedName>
        <fullName evidence="4">Meiosis-specific, MEI4 homolog (S. cerevisiae)</fullName>
    </submittedName>
</protein>
<dbReference type="OMA" id="MYDITQY"/>
<dbReference type="GO" id="GO:0007129">
    <property type="term" value="P:homologous chromosome pairing at meiosis"/>
    <property type="evidence" value="ECO:0007669"/>
    <property type="project" value="TreeGrafter"/>
</dbReference>
<dbReference type="HOGENOM" id="CLU_709721_0_0_1"/>
<evidence type="ECO:0000256" key="2">
    <source>
        <dbReference type="ARBA" id="ARBA00093453"/>
    </source>
</evidence>
<accession>I3KR68</accession>
<dbReference type="eggNOG" id="ENOG502S31K">
    <property type="taxonomic scope" value="Eukaryota"/>
</dbReference>
<dbReference type="FunCoup" id="I3KR68">
    <property type="interactions" value="789"/>
</dbReference>
<keyword evidence="1" id="KW-0469">Meiosis</keyword>